<dbReference type="EMBL" id="WHUW01000026">
    <property type="protein sequence ID" value="KAF8435010.1"/>
    <property type="molecule type" value="Genomic_DNA"/>
</dbReference>
<proteinExistence type="predicted"/>
<sequence>MVFTQMISNSYQLPSAADTLLSPRLLVVARNLLVQGYKRFLLVFYTSNIPFFTRLLPTISGINPGDYYIVNSQTSPPGNALSINFVGGNTPLVVSAGAQFATQKYTIPASYNTLQAGTAGNYVGALSGSDYTWIQNLGKTHVWDVENAREGEKVMFEKKTRDMKVWIFQTA</sequence>
<name>A0AAD4GBA8_BOLED</name>
<gene>
    <name evidence="1" type="ORF">L210DRAFT_3762773</name>
</gene>
<keyword evidence="2" id="KW-1185">Reference proteome</keyword>
<dbReference type="Proteomes" id="UP001194468">
    <property type="component" value="Unassembled WGS sequence"/>
</dbReference>
<organism evidence="1 2">
    <name type="scientific">Boletus edulis BED1</name>
    <dbReference type="NCBI Taxonomy" id="1328754"/>
    <lineage>
        <taxon>Eukaryota</taxon>
        <taxon>Fungi</taxon>
        <taxon>Dikarya</taxon>
        <taxon>Basidiomycota</taxon>
        <taxon>Agaricomycotina</taxon>
        <taxon>Agaricomycetes</taxon>
        <taxon>Agaricomycetidae</taxon>
        <taxon>Boletales</taxon>
        <taxon>Boletineae</taxon>
        <taxon>Boletaceae</taxon>
        <taxon>Boletoideae</taxon>
        <taxon>Boletus</taxon>
    </lineage>
</organism>
<accession>A0AAD4GBA8</accession>
<reference evidence="1" key="1">
    <citation type="submission" date="2019-10" db="EMBL/GenBank/DDBJ databases">
        <authorList>
            <consortium name="DOE Joint Genome Institute"/>
            <person name="Kuo A."/>
            <person name="Miyauchi S."/>
            <person name="Kiss E."/>
            <person name="Drula E."/>
            <person name="Kohler A."/>
            <person name="Sanchez-Garcia M."/>
            <person name="Andreopoulos B."/>
            <person name="Barry K.W."/>
            <person name="Bonito G."/>
            <person name="Buee M."/>
            <person name="Carver A."/>
            <person name="Chen C."/>
            <person name="Cichocki N."/>
            <person name="Clum A."/>
            <person name="Culley D."/>
            <person name="Crous P.W."/>
            <person name="Fauchery L."/>
            <person name="Girlanda M."/>
            <person name="Hayes R."/>
            <person name="Keri Z."/>
            <person name="LaButti K."/>
            <person name="Lipzen A."/>
            <person name="Lombard V."/>
            <person name="Magnuson J."/>
            <person name="Maillard F."/>
            <person name="Morin E."/>
            <person name="Murat C."/>
            <person name="Nolan M."/>
            <person name="Ohm R."/>
            <person name="Pangilinan J."/>
            <person name="Pereira M."/>
            <person name="Perotto S."/>
            <person name="Peter M."/>
            <person name="Riley R."/>
            <person name="Sitrit Y."/>
            <person name="Stielow B."/>
            <person name="Szollosi G."/>
            <person name="Zifcakova L."/>
            <person name="Stursova M."/>
            <person name="Spatafora J.W."/>
            <person name="Tedersoo L."/>
            <person name="Vaario L.-M."/>
            <person name="Yamada A."/>
            <person name="Yan M."/>
            <person name="Wang P."/>
            <person name="Xu J."/>
            <person name="Bruns T."/>
            <person name="Baldrian P."/>
            <person name="Vilgalys R."/>
            <person name="Henrissat B."/>
            <person name="Grigoriev I.V."/>
            <person name="Hibbett D."/>
            <person name="Nagy L.G."/>
            <person name="Martin F.M."/>
        </authorList>
    </citation>
    <scope>NUCLEOTIDE SEQUENCE</scope>
    <source>
        <strain evidence="1">BED1</strain>
    </source>
</reference>
<evidence type="ECO:0000313" key="1">
    <source>
        <dbReference type="EMBL" id="KAF8435010.1"/>
    </source>
</evidence>
<reference evidence="1" key="2">
    <citation type="journal article" date="2020" name="Nat. Commun.">
        <title>Large-scale genome sequencing of mycorrhizal fungi provides insights into the early evolution of symbiotic traits.</title>
        <authorList>
            <person name="Miyauchi S."/>
            <person name="Kiss E."/>
            <person name="Kuo A."/>
            <person name="Drula E."/>
            <person name="Kohler A."/>
            <person name="Sanchez-Garcia M."/>
            <person name="Morin E."/>
            <person name="Andreopoulos B."/>
            <person name="Barry K.W."/>
            <person name="Bonito G."/>
            <person name="Buee M."/>
            <person name="Carver A."/>
            <person name="Chen C."/>
            <person name="Cichocki N."/>
            <person name="Clum A."/>
            <person name="Culley D."/>
            <person name="Crous P.W."/>
            <person name="Fauchery L."/>
            <person name="Girlanda M."/>
            <person name="Hayes R.D."/>
            <person name="Keri Z."/>
            <person name="LaButti K."/>
            <person name="Lipzen A."/>
            <person name="Lombard V."/>
            <person name="Magnuson J."/>
            <person name="Maillard F."/>
            <person name="Murat C."/>
            <person name="Nolan M."/>
            <person name="Ohm R.A."/>
            <person name="Pangilinan J."/>
            <person name="Pereira M.F."/>
            <person name="Perotto S."/>
            <person name="Peter M."/>
            <person name="Pfister S."/>
            <person name="Riley R."/>
            <person name="Sitrit Y."/>
            <person name="Stielow J.B."/>
            <person name="Szollosi G."/>
            <person name="Zifcakova L."/>
            <person name="Stursova M."/>
            <person name="Spatafora J.W."/>
            <person name="Tedersoo L."/>
            <person name="Vaario L.M."/>
            <person name="Yamada A."/>
            <person name="Yan M."/>
            <person name="Wang P."/>
            <person name="Xu J."/>
            <person name="Bruns T."/>
            <person name="Baldrian P."/>
            <person name="Vilgalys R."/>
            <person name="Dunand C."/>
            <person name="Henrissat B."/>
            <person name="Grigoriev I.V."/>
            <person name="Hibbett D."/>
            <person name="Nagy L.G."/>
            <person name="Martin F.M."/>
        </authorList>
    </citation>
    <scope>NUCLEOTIDE SEQUENCE</scope>
    <source>
        <strain evidence="1">BED1</strain>
    </source>
</reference>
<evidence type="ECO:0000313" key="2">
    <source>
        <dbReference type="Proteomes" id="UP001194468"/>
    </source>
</evidence>
<protein>
    <submittedName>
        <fullName evidence="1">Uncharacterized protein</fullName>
    </submittedName>
</protein>
<dbReference type="AlphaFoldDB" id="A0AAD4GBA8"/>
<comment type="caution">
    <text evidence="1">The sequence shown here is derived from an EMBL/GenBank/DDBJ whole genome shotgun (WGS) entry which is preliminary data.</text>
</comment>